<dbReference type="NCBIfam" id="TIGR01928">
    <property type="entry name" value="menC_lowGC_arch"/>
    <property type="match status" value="1"/>
</dbReference>
<dbReference type="Gene3D" id="3.30.390.10">
    <property type="entry name" value="Enolase-like, N-terminal domain"/>
    <property type="match status" value="1"/>
</dbReference>
<evidence type="ECO:0000259" key="7">
    <source>
        <dbReference type="SMART" id="SM00922"/>
    </source>
</evidence>
<dbReference type="InterPro" id="IPR029065">
    <property type="entry name" value="Enolase_C-like"/>
</dbReference>
<dbReference type="SFLD" id="SFLDG00180">
    <property type="entry name" value="muconate_cycloisomerase"/>
    <property type="match status" value="1"/>
</dbReference>
<comment type="caution">
    <text evidence="8">The sequence shown here is derived from an EMBL/GenBank/DDBJ whole genome shotgun (WGS) entry which is preliminary data.</text>
</comment>
<sequence>MKIERIELIHVRLPLVGAFRTSFGTDTVRDTFLLRVVTDSGEGWAEFAGDPDPLYCPEFAAGAELALRDHLIPRVTALREVTAAQVGPAVEEIKGHPLAKAVLETAILDAELRSYGMSFGTYLGAVKDRVPAGVSVGIMDTIPELLRAVEGYLAEGYLRIKLKIEPGWDVEAVRAVRAEFGDDLLLQVDANTAYSLSDAEHLRRLDEFDLVLIEQPLAEDDLMGHAKLAKVIRTPVCLDESITSARGAAAALALGACRVINIKPARVGGYLEARRIHDLAVAHGVPVWCGGMLETGVGRSANLALAALPGFVLPGDTSASARYYAEDLTAPFVLDEGHLTVPDGPGTGATVLPDALRRVTVARRDLLTA</sequence>
<dbReference type="InterPro" id="IPR013342">
    <property type="entry name" value="Mandelate_racemase_C"/>
</dbReference>
<dbReference type="GO" id="GO:0046872">
    <property type="term" value="F:metal ion binding"/>
    <property type="evidence" value="ECO:0007669"/>
    <property type="project" value="UniProtKB-KW"/>
</dbReference>
<dbReference type="InterPro" id="IPR010197">
    <property type="entry name" value="OSBS/NAAAR"/>
</dbReference>
<keyword evidence="3" id="KW-0460">Magnesium</keyword>
<dbReference type="PANTHER" id="PTHR48073">
    <property type="entry name" value="O-SUCCINYLBENZOATE SYNTHASE-RELATED"/>
    <property type="match status" value="1"/>
</dbReference>
<dbReference type="InterPro" id="IPR036849">
    <property type="entry name" value="Enolase-like_C_sf"/>
</dbReference>
<dbReference type="Proteomes" id="UP000586976">
    <property type="component" value="Unassembled WGS sequence"/>
</dbReference>
<dbReference type="GO" id="GO:0009234">
    <property type="term" value="P:menaquinone biosynthetic process"/>
    <property type="evidence" value="ECO:0007669"/>
    <property type="project" value="UniProtKB-UniRule"/>
</dbReference>
<accession>A0A7W2CX59</accession>
<proteinExistence type="predicted"/>
<protein>
    <recommendedName>
        <fullName evidence="5 6">o-succinylbenzoate synthase</fullName>
        <ecNumber evidence="5 6">4.2.1.113</ecNumber>
    </recommendedName>
</protein>
<dbReference type="SUPFAM" id="SSF51604">
    <property type="entry name" value="Enolase C-terminal domain-like"/>
    <property type="match status" value="1"/>
</dbReference>
<dbReference type="PANTHER" id="PTHR48073:SF5">
    <property type="entry name" value="O-SUCCINYLBENZOATE SYNTHASE"/>
    <property type="match status" value="1"/>
</dbReference>
<evidence type="ECO:0000256" key="5">
    <source>
        <dbReference type="ARBA" id="ARBA00029491"/>
    </source>
</evidence>
<dbReference type="SFLD" id="SFLDS00001">
    <property type="entry name" value="Enolase"/>
    <property type="match status" value="1"/>
</dbReference>
<evidence type="ECO:0000256" key="2">
    <source>
        <dbReference type="ARBA" id="ARBA00022723"/>
    </source>
</evidence>
<dbReference type="CDD" id="cd03317">
    <property type="entry name" value="NAAAR"/>
    <property type="match status" value="1"/>
</dbReference>
<evidence type="ECO:0000256" key="3">
    <source>
        <dbReference type="ARBA" id="ARBA00022842"/>
    </source>
</evidence>
<dbReference type="UniPathway" id="UPA01057">
    <property type="reaction ID" value="UER00165"/>
</dbReference>
<gene>
    <name evidence="8" type="primary">menC</name>
    <name evidence="8" type="ORF">H1V43_03965</name>
</gene>
<comment type="cofactor">
    <cofactor evidence="1">
        <name>a divalent metal cation</name>
        <dbReference type="ChEBI" id="CHEBI:60240"/>
    </cofactor>
</comment>
<dbReference type="InterPro" id="IPR029017">
    <property type="entry name" value="Enolase-like_N"/>
</dbReference>
<evidence type="ECO:0000313" key="8">
    <source>
        <dbReference type="EMBL" id="MBA4860546.1"/>
    </source>
</evidence>
<evidence type="ECO:0000256" key="6">
    <source>
        <dbReference type="NCBIfam" id="TIGR01928"/>
    </source>
</evidence>
<dbReference type="RefSeq" id="WP_181862639.1">
    <property type="nucleotide sequence ID" value="NZ_JACEQY010000002.1"/>
</dbReference>
<evidence type="ECO:0000256" key="1">
    <source>
        <dbReference type="ARBA" id="ARBA00001968"/>
    </source>
</evidence>
<dbReference type="Gene3D" id="3.20.20.120">
    <property type="entry name" value="Enolase-like C-terminal domain"/>
    <property type="match status" value="1"/>
</dbReference>
<evidence type="ECO:0000256" key="4">
    <source>
        <dbReference type="ARBA" id="ARBA00023239"/>
    </source>
</evidence>
<dbReference type="SUPFAM" id="SSF54826">
    <property type="entry name" value="Enolase N-terminal domain-like"/>
    <property type="match status" value="1"/>
</dbReference>
<organism evidence="8 9">
    <name type="scientific">Streptomyces himalayensis subsp. aureolus</name>
    <dbReference type="NCBI Taxonomy" id="2758039"/>
    <lineage>
        <taxon>Bacteria</taxon>
        <taxon>Bacillati</taxon>
        <taxon>Actinomycetota</taxon>
        <taxon>Actinomycetes</taxon>
        <taxon>Kitasatosporales</taxon>
        <taxon>Streptomycetaceae</taxon>
        <taxon>Streptomyces</taxon>
        <taxon>Streptomyces himalayensis</taxon>
    </lineage>
</organism>
<name>A0A7W2CX59_9ACTN</name>
<dbReference type="SMART" id="SM00922">
    <property type="entry name" value="MR_MLE"/>
    <property type="match status" value="1"/>
</dbReference>
<dbReference type="SFLD" id="SFLDF00009">
    <property type="entry name" value="o-succinylbenzoate_synthase"/>
    <property type="match status" value="1"/>
</dbReference>
<dbReference type="AlphaFoldDB" id="A0A7W2CX59"/>
<evidence type="ECO:0000313" key="9">
    <source>
        <dbReference type="Proteomes" id="UP000586976"/>
    </source>
</evidence>
<reference evidence="8 9" key="1">
    <citation type="submission" date="2020-07" db="EMBL/GenBank/DDBJ databases">
        <title>Streptomyces isolated from Indian soil.</title>
        <authorList>
            <person name="Mandal S."/>
            <person name="Maiti P.K."/>
        </authorList>
    </citation>
    <scope>NUCLEOTIDE SEQUENCE [LARGE SCALE GENOMIC DNA]</scope>
    <source>
        <strain evidence="8 9">PSKA54</strain>
    </source>
</reference>
<keyword evidence="9" id="KW-1185">Reference proteome</keyword>
<keyword evidence="4 8" id="KW-0456">Lyase</keyword>
<feature type="domain" description="Mandelate racemase/muconate lactonizing enzyme C-terminal" evidence="7">
    <location>
        <begin position="142"/>
        <end position="235"/>
    </location>
</feature>
<dbReference type="Pfam" id="PF13378">
    <property type="entry name" value="MR_MLE_C"/>
    <property type="match status" value="1"/>
</dbReference>
<keyword evidence="2" id="KW-0479">Metal-binding</keyword>
<dbReference type="EMBL" id="JACEQY010000002">
    <property type="protein sequence ID" value="MBA4860546.1"/>
    <property type="molecule type" value="Genomic_DNA"/>
</dbReference>
<dbReference type="EC" id="4.2.1.113" evidence="5 6"/>
<dbReference type="GO" id="GO:0043748">
    <property type="term" value="F:O-succinylbenzoate synthase activity"/>
    <property type="evidence" value="ECO:0007669"/>
    <property type="project" value="UniProtKB-EC"/>
</dbReference>
<dbReference type="UniPathway" id="UPA00079"/>